<name>A0AAE1VI25_9SOLA</name>
<organism evidence="2 3">
    <name type="scientific">Anisodus tanguticus</name>
    <dbReference type="NCBI Taxonomy" id="243964"/>
    <lineage>
        <taxon>Eukaryota</taxon>
        <taxon>Viridiplantae</taxon>
        <taxon>Streptophyta</taxon>
        <taxon>Embryophyta</taxon>
        <taxon>Tracheophyta</taxon>
        <taxon>Spermatophyta</taxon>
        <taxon>Magnoliopsida</taxon>
        <taxon>eudicotyledons</taxon>
        <taxon>Gunneridae</taxon>
        <taxon>Pentapetalae</taxon>
        <taxon>asterids</taxon>
        <taxon>lamiids</taxon>
        <taxon>Solanales</taxon>
        <taxon>Solanaceae</taxon>
        <taxon>Solanoideae</taxon>
        <taxon>Hyoscyameae</taxon>
        <taxon>Anisodus</taxon>
    </lineage>
</organism>
<keyword evidence="3" id="KW-1185">Reference proteome</keyword>
<evidence type="ECO:0000313" key="2">
    <source>
        <dbReference type="EMBL" id="KAK4361150.1"/>
    </source>
</evidence>
<proteinExistence type="predicted"/>
<reference evidence="2" key="1">
    <citation type="submission" date="2023-12" db="EMBL/GenBank/DDBJ databases">
        <title>Genome assembly of Anisodus tanguticus.</title>
        <authorList>
            <person name="Wang Y.-J."/>
        </authorList>
    </citation>
    <scope>NUCLEOTIDE SEQUENCE</scope>
    <source>
        <strain evidence="2">KB-2021</strain>
        <tissue evidence="2">Leaf</tissue>
    </source>
</reference>
<dbReference type="Proteomes" id="UP001291623">
    <property type="component" value="Unassembled WGS sequence"/>
</dbReference>
<dbReference type="AlphaFoldDB" id="A0AAE1VI25"/>
<dbReference type="Pfam" id="PF22936">
    <property type="entry name" value="Pol_BBD"/>
    <property type="match status" value="1"/>
</dbReference>
<gene>
    <name evidence="2" type="ORF">RND71_020102</name>
</gene>
<evidence type="ECO:0000259" key="1">
    <source>
        <dbReference type="Pfam" id="PF22936"/>
    </source>
</evidence>
<sequence length="141" mass="15783">MDTGATSHLTRSSGNLSQLLRLKCPQFITVDNGHHIPIEGYGNTHTKYPHPPFSLNHVLYTPNIIKNLISARKFTRNNFMSVKFNHFGFSVKELNTEKILTRCNSVGDLYPFTQSSVVRPQAPLSLVAISPSTWPNILGHP</sequence>
<accession>A0AAE1VI25</accession>
<dbReference type="EMBL" id="JAVYJV010000010">
    <property type="protein sequence ID" value="KAK4361150.1"/>
    <property type="molecule type" value="Genomic_DNA"/>
</dbReference>
<dbReference type="InterPro" id="IPR054722">
    <property type="entry name" value="PolX-like_BBD"/>
</dbReference>
<feature type="domain" description="Retrovirus-related Pol polyprotein from transposon TNT 1-94-like beta-barrel" evidence="1">
    <location>
        <begin position="1"/>
        <end position="78"/>
    </location>
</feature>
<comment type="caution">
    <text evidence="2">The sequence shown here is derived from an EMBL/GenBank/DDBJ whole genome shotgun (WGS) entry which is preliminary data.</text>
</comment>
<protein>
    <recommendedName>
        <fullName evidence="1">Retrovirus-related Pol polyprotein from transposon TNT 1-94-like beta-barrel domain-containing protein</fullName>
    </recommendedName>
</protein>
<evidence type="ECO:0000313" key="3">
    <source>
        <dbReference type="Proteomes" id="UP001291623"/>
    </source>
</evidence>